<dbReference type="InterPro" id="IPR016024">
    <property type="entry name" value="ARM-type_fold"/>
</dbReference>
<evidence type="ECO:0000313" key="6">
    <source>
        <dbReference type="Proteomes" id="UP000278143"/>
    </source>
</evidence>
<dbReference type="InterPro" id="IPR013932">
    <property type="entry name" value="TATA-bd_TIP120"/>
</dbReference>
<feature type="non-terminal residue" evidence="5">
    <location>
        <position position="1"/>
    </location>
</feature>
<keyword evidence="6" id="KW-1185">Reference proteome</keyword>
<dbReference type="Proteomes" id="UP000278143">
    <property type="component" value="Unassembled WGS sequence"/>
</dbReference>
<evidence type="ECO:0000256" key="1">
    <source>
        <dbReference type="ARBA" id="ARBA00007657"/>
    </source>
</evidence>
<feature type="domain" description="TATA-binding protein interacting (TIP20)" evidence="4">
    <location>
        <begin position="170"/>
        <end position="265"/>
    </location>
</feature>
<feature type="non-terminal residue" evidence="5">
    <location>
        <position position="265"/>
    </location>
</feature>
<accession>A0A4P9Z295</accession>
<sequence>SCYDAGNLAAGNVSLYLPLLIQEIKLNDKRRYLLLTALKETISRYASDGRAQLMDSYADDIWSLLFAESEAEEEASKNVTAECVGRLTLANPRKFLPELQARIQSDSARSRATAIAAVKFTFTGVQSRVYDDLLQPLLVDFLSLMKDEDLAVRHLSLTALNSAVHNKPQLVRDVLDQLLPLLYKETVIRPELIHTVDMGPFKYKVDDGLDVRKAAYECMCTLLESCVDRLDVPVFLDHVIPALGDQNDIRILAYLILARLIRAAP</sequence>
<evidence type="ECO:0000256" key="3">
    <source>
        <dbReference type="ARBA" id="ARBA00022786"/>
    </source>
</evidence>
<dbReference type="SUPFAM" id="SSF48371">
    <property type="entry name" value="ARM repeat"/>
    <property type="match status" value="1"/>
</dbReference>
<gene>
    <name evidence="5" type="ORF">SYNPS1DRAFT_5829</name>
</gene>
<dbReference type="AlphaFoldDB" id="A0A4P9Z295"/>
<dbReference type="GO" id="GO:0010265">
    <property type="term" value="P:SCF complex assembly"/>
    <property type="evidence" value="ECO:0007669"/>
    <property type="project" value="InterPro"/>
</dbReference>
<keyword evidence="2" id="KW-0677">Repeat</keyword>
<proteinExistence type="inferred from homology"/>
<dbReference type="EMBL" id="KZ989372">
    <property type="protein sequence ID" value="RKP26633.1"/>
    <property type="molecule type" value="Genomic_DNA"/>
</dbReference>
<evidence type="ECO:0000256" key="2">
    <source>
        <dbReference type="ARBA" id="ARBA00022737"/>
    </source>
</evidence>
<keyword evidence="3" id="KW-0833">Ubl conjugation pathway</keyword>
<dbReference type="Gene3D" id="1.25.10.10">
    <property type="entry name" value="Leucine-rich Repeat Variant"/>
    <property type="match status" value="1"/>
</dbReference>
<dbReference type="InterPro" id="IPR039852">
    <property type="entry name" value="CAND1/CAND2"/>
</dbReference>
<name>A0A4P9Z295_9FUNG</name>
<dbReference type="OrthoDB" id="2427078at2759"/>
<reference evidence="6" key="1">
    <citation type="journal article" date="2018" name="Nat. Microbiol.">
        <title>Leveraging single-cell genomics to expand the fungal tree of life.</title>
        <authorList>
            <person name="Ahrendt S.R."/>
            <person name="Quandt C.A."/>
            <person name="Ciobanu D."/>
            <person name="Clum A."/>
            <person name="Salamov A."/>
            <person name="Andreopoulos B."/>
            <person name="Cheng J.F."/>
            <person name="Woyke T."/>
            <person name="Pelin A."/>
            <person name="Henrissat B."/>
            <person name="Reynolds N.K."/>
            <person name="Benny G.L."/>
            <person name="Smith M.E."/>
            <person name="James T.Y."/>
            <person name="Grigoriev I.V."/>
        </authorList>
    </citation>
    <scope>NUCLEOTIDE SEQUENCE [LARGE SCALE GENOMIC DNA]</scope>
    <source>
        <strain evidence="6">Benny S71-1</strain>
    </source>
</reference>
<comment type="similarity">
    <text evidence="1">Belongs to the CAND family.</text>
</comment>
<dbReference type="Pfam" id="PF08623">
    <property type="entry name" value="TIP120"/>
    <property type="match status" value="1"/>
</dbReference>
<evidence type="ECO:0000259" key="4">
    <source>
        <dbReference type="Pfam" id="PF08623"/>
    </source>
</evidence>
<protein>
    <submittedName>
        <fullName evidence="5">Armadillo-type protein</fullName>
    </submittedName>
</protein>
<dbReference type="InterPro" id="IPR011989">
    <property type="entry name" value="ARM-like"/>
</dbReference>
<organism evidence="5 6">
    <name type="scientific">Syncephalis pseudoplumigaleata</name>
    <dbReference type="NCBI Taxonomy" id="1712513"/>
    <lineage>
        <taxon>Eukaryota</taxon>
        <taxon>Fungi</taxon>
        <taxon>Fungi incertae sedis</taxon>
        <taxon>Zoopagomycota</taxon>
        <taxon>Zoopagomycotina</taxon>
        <taxon>Zoopagomycetes</taxon>
        <taxon>Zoopagales</taxon>
        <taxon>Piptocephalidaceae</taxon>
        <taxon>Syncephalis</taxon>
    </lineage>
</organism>
<evidence type="ECO:0000313" key="5">
    <source>
        <dbReference type="EMBL" id="RKP26633.1"/>
    </source>
</evidence>
<dbReference type="PANTHER" id="PTHR12696">
    <property type="entry name" value="TIP120"/>
    <property type="match status" value="1"/>
</dbReference>